<dbReference type="Proteomes" id="UP001497644">
    <property type="component" value="Chromosome 7"/>
</dbReference>
<evidence type="ECO:0000256" key="1">
    <source>
        <dbReference type="SAM" id="Coils"/>
    </source>
</evidence>
<dbReference type="AlphaFoldDB" id="A0AAV2P7I5"/>
<keyword evidence="3" id="KW-1185">Reference proteome</keyword>
<keyword evidence="1" id="KW-0175">Coiled coil</keyword>
<protein>
    <submittedName>
        <fullName evidence="2">Uncharacterized protein</fullName>
    </submittedName>
</protein>
<feature type="coiled-coil region" evidence="1">
    <location>
        <begin position="6"/>
        <end position="33"/>
    </location>
</feature>
<dbReference type="EMBL" id="OZ034830">
    <property type="protein sequence ID" value="CAL1687565.1"/>
    <property type="molecule type" value="Genomic_DNA"/>
</dbReference>
<organism evidence="2 3">
    <name type="scientific">Lasius platythorax</name>
    <dbReference type="NCBI Taxonomy" id="488582"/>
    <lineage>
        <taxon>Eukaryota</taxon>
        <taxon>Metazoa</taxon>
        <taxon>Ecdysozoa</taxon>
        <taxon>Arthropoda</taxon>
        <taxon>Hexapoda</taxon>
        <taxon>Insecta</taxon>
        <taxon>Pterygota</taxon>
        <taxon>Neoptera</taxon>
        <taxon>Endopterygota</taxon>
        <taxon>Hymenoptera</taxon>
        <taxon>Apocrita</taxon>
        <taxon>Aculeata</taxon>
        <taxon>Formicoidea</taxon>
        <taxon>Formicidae</taxon>
        <taxon>Formicinae</taxon>
        <taxon>Lasius</taxon>
        <taxon>Lasius</taxon>
    </lineage>
</organism>
<evidence type="ECO:0000313" key="3">
    <source>
        <dbReference type="Proteomes" id="UP001497644"/>
    </source>
</evidence>
<reference evidence="2" key="1">
    <citation type="submission" date="2024-04" db="EMBL/GenBank/DDBJ databases">
        <authorList>
            <consortium name="Molecular Ecology Group"/>
        </authorList>
    </citation>
    <scope>NUCLEOTIDE SEQUENCE</scope>
</reference>
<proteinExistence type="predicted"/>
<sequence length="279" mass="32761">MENEEIVQLRKLKKKLLRKVTQLKDKLKDQDDNRHHPLINFNITLPSDNEDHKASKPQSIKYKAKLCEIASQVTGITFKNINKRWLRDNIFIYTAKVITKTISLNLELTVVFMDLDDIKIDNIMCHFTDIDNCYLFEICPWFKKIISMKNFSLLMSALSDYNENNILRSKILDSLKSKKYATIQQYTQESGGILLHMHSSTNTEENYIIFQWSLKFMELTWHIEHFFTVESTDIGITFSEKNRTLLKEFCKIGLTKDKLVELWDKLCTAIDIYAEGTNV</sequence>
<evidence type="ECO:0000313" key="2">
    <source>
        <dbReference type="EMBL" id="CAL1687565.1"/>
    </source>
</evidence>
<accession>A0AAV2P7I5</accession>
<gene>
    <name evidence="2" type="ORF">LPLAT_LOCUS12748</name>
</gene>
<name>A0AAV2P7I5_9HYME</name>